<organism evidence="1 2">
    <name type="scientific">Thermoflavimicrobium daqui</name>
    <dbReference type="NCBI Taxonomy" id="2137476"/>
    <lineage>
        <taxon>Bacteria</taxon>
        <taxon>Bacillati</taxon>
        <taxon>Bacillota</taxon>
        <taxon>Bacilli</taxon>
        <taxon>Bacillales</taxon>
        <taxon>Thermoactinomycetaceae</taxon>
        <taxon>Thermoflavimicrobium</taxon>
    </lineage>
</organism>
<proteinExistence type="predicted"/>
<evidence type="ECO:0008006" key="3">
    <source>
        <dbReference type="Google" id="ProtNLM"/>
    </source>
</evidence>
<keyword evidence="2" id="KW-1185">Reference proteome</keyword>
<reference evidence="1 2" key="1">
    <citation type="submission" date="2018-06" db="EMBL/GenBank/DDBJ databases">
        <title>Thermoflavimicrobium daqus sp. nov., a thermophilic microbe isolated from Moutai-flavour Daqu.</title>
        <authorList>
            <person name="Wang X."/>
            <person name="Zhou H."/>
        </authorList>
    </citation>
    <scope>NUCLEOTIDE SEQUENCE [LARGE SCALE GENOMIC DNA]</scope>
    <source>
        <strain evidence="1 2">FBKL4.011</strain>
    </source>
</reference>
<gene>
    <name evidence="1" type="ORF">DL897_02180</name>
</gene>
<name>A0A364K996_9BACL</name>
<evidence type="ECO:0000313" key="1">
    <source>
        <dbReference type="EMBL" id="RAL26876.1"/>
    </source>
</evidence>
<accession>A0A364K996</accession>
<comment type="caution">
    <text evidence="1">The sequence shown here is derived from an EMBL/GenBank/DDBJ whole genome shotgun (WGS) entry which is preliminary data.</text>
</comment>
<dbReference type="EMBL" id="QJKK01000001">
    <property type="protein sequence ID" value="RAL26876.1"/>
    <property type="molecule type" value="Genomic_DNA"/>
</dbReference>
<reference evidence="1 2" key="2">
    <citation type="submission" date="2018-06" db="EMBL/GenBank/DDBJ databases">
        <authorList>
            <person name="Zhirakovskaya E."/>
        </authorList>
    </citation>
    <scope>NUCLEOTIDE SEQUENCE [LARGE SCALE GENOMIC DNA]</scope>
    <source>
        <strain evidence="1 2">FBKL4.011</strain>
    </source>
</reference>
<protein>
    <recommendedName>
        <fullName evidence="3">PD-(D/E)XK endonuclease-like domain-containing protein</fullName>
    </recommendedName>
</protein>
<evidence type="ECO:0000313" key="2">
    <source>
        <dbReference type="Proteomes" id="UP000251213"/>
    </source>
</evidence>
<dbReference type="AlphaFoldDB" id="A0A364K996"/>
<dbReference type="Proteomes" id="UP000251213">
    <property type="component" value="Unassembled WGS sequence"/>
</dbReference>
<sequence length="852" mass="101272">MDGSIKNGGMNTLFSIETYQDPYSYFSQLIFKENEIHIVSESTLASYLKDYAKKQGDSFHIYTYDRLQRILYGDWYGLTELMLASKIRTYLQAEVTDPKQYRYLEEHIGEWVKAFRYLVELDLNDLSPVTQEAEEAFLFRKTIAFLHQDPQIQKLCKKRKECPAKLLYKKIHPQLERVYVYQMSQISADQMMFFWQLRAAKIPIIFRIPYYPQYPMVSLGWKELYEQVSRKSVDQWGVNKQSISLTKGRRWVHFLEQKRSGNLFDPLKIEFHFFESLAHFQHYLDWHQDGAQTRQYVTTSYPQMSQAFHDGLSTRLESNILSYPEGKFLYYFYQSSRDQHEIYLDYTTLVECMTSGWVELDDGLGKDILPILIDLESYMDGISTIREVKERFRSLEELLDVSKQFDQLAEDKIEGNQIKQYLLNPFRVFPYVHLDRHPITIRQIQNAITNLEDMIKELLPEEGKEISIKQHMDQLRKYWKQMRNRRKIDVDVEEQIEEILYTPLFVDWEVTRADLRQFFLSFCEQDQDRDQWGSLSSFTQIEGLTLTADEIHLTDLSKRGIDQVQQRGCLPSILSWSWLIQSIRQQFGEQNPQAAKRTHSVMIHYLADKLKENLLLFRLFFLLVFHRKKLIVSWIRGLHEQDEESSYLQLLFQLYGNGKELLTWDLNYEVDVSNVDMKDHRLYARLDHFIEQIPQVYWTDQEVCSRKFFYNSLLELHPIYTDDIHQQKVFALLGSLLSQQAGGKEMVRKMVYPLFPQWTDQQKSDLIEMVSHSPLRESLHFQGIEYPKALIQFQSLETNDQEQTICEVSEQLDERISSIFQQHVEAKVGDHCKTCPYLYACTEGEFTIERSM</sequence>